<feature type="domain" description="Phorbol-ester/DAG-type" evidence="10">
    <location>
        <begin position="780"/>
        <end position="827"/>
    </location>
</feature>
<dbReference type="SMART" id="SM00033">
    <property type="entry name" value="CH"/>
    <property type="match status" value="1"/>
</dbReference>
<dbReference type="SUPFAM" id="SSF56112">
    <property type="entry name" value="Protein kinase-like (PK-like)"/>
    <property type="match status" value="1"/>
</dbReference>
<dbReference type="CDD" id="cd06627">
    <property type="entry name" value="STKc_Cdc7_like"/>
    <property type="match status" value="1"/>
</dbReference>
<organism evidence="11 12">
    <name type="scientific">Smittium angustum</name>
    <dbReference type="NCBI Taxonomy" id="133377"/>
    <lineage>
        <taxon>Eukaryota</taxon>
        <taxon>Fungi</taxon>
        <taxon>Fungi incertae sedis</taxon>
        <taxon>Zoopagomycota</taxon>
        <taxon>Kickxellomycotina</taxon>
        <taxon>Harpellomycetes</taxon>
        <taxon>Harpellales</taxon>
        <taxon>Legeriomycetaceae</taxon>
        <taxon>Smittium</taxon>
    </lineage>
</organism>
<dbReference type="InterPro" id="IPR002219">
    <property type="entry name" value="PKC_DAG/PE"/>
</dbReference>
<dbReference type="GO" id="GO:0005524">
    <property type="term" value="F:ATP binding"/>
    <property type="evidence" value="ECO:0007669"/>
    <property type="project" value="UniProtKB-UniRule"/>
</dbReference>
<dbReference type="SUPFAM" id="SSF47576">
    <property type="entry name" value="Calponin-homology domain, CH-domain"/>
    <property type="match status" value="1"/>
</dbReference>
<evidence type="ECO:0000313" key="11">
    <source>
        <dbReference type="EMBL" id="PVZ99895.1"/>
    </source>
</evidence>
<evidence type="ECO:0000259" key="9">
    <source>
        <dbReference type="PROSITE" id="PS50021"/>
    </source>
</evidence>
<evidence type="ECO:0000256" key="5">
    <source>
        <dbReference type="ARBA" id="ARBA00022840"/>
    </source>
</evidence>
<dbReference type="Proteomes" id="UP000245591">
    <property type="component" value="Unassembled WGS sequence"/>
</dbReference>
<dbReference type="PRINTS" id="PR00888">
    <property type="entry name" value="SM22CALPONIN"/>
</dbReference>
<evidence type="ECO:0000256" key="2">
    <source>
        <dbReference type="ARBA" id="ARBA00022679"/>
    </source>
</evidence>
<dbReference type="PANTHER" id="PTHR48016">
    <property type="entry name" value="MAP KINASE KINASE KINASE SSK2-RELATED-RELATED"/>
    <property type="match status" value="1"/>
</dbReference>
<feature type="compositionally biased region" description="Low complexity" evidence="7">
    <location>
        <begin position="1041"/>
        <end position="1070"/>
    </location>
</feature>
<dbReference type="Gene3D" id="1.10.418.10">
    <property type="entry name" value="Calponin-like domain"/>
    <property type="match status" value="1"/>
</dbReference>
<protein>
    <recommendedName>
        <fullName evidence="13">Protein kinase domain-containing protein</fullName>
    </recommendedName>
</protein>
<keyword evidence="2" id="KW-0808">Transferase</keyword>
<feature type="region of interest" description="Disordered" evidence="7">
    <location>
        <begin position="873"/>
        <end position="905"/>
    </location>
</feature>
<dbReference type="PROSITE" id="PS50021">
    <property type="entry name" value="CH"/>
    <property type="match status" value="1"/>
</dbReference>
<feature type="domain" description="Protein kinase" evidence="8">
    <location>
        <begin position="416"/>
        <end position="670"/>
    </location>
</feature>
<feature type="region of interest" description="Disordered" evidence="7">
    <location>
        <begin position="707"/>
        <end position="776"/>
    </location>
</feature>
<dbReference type="PROSITE" id="PS50081">
    <property type="entry name" value="ZF_DAG_PE_2"/>
    <property type="match status" value="1"/>
</dbReference>
<evidence type="ECO:0000256" key="6">
    <source>
        <dbReference type="PROSITE-ProRule" id="PRU10141"/>
    </source>
</evidence>
<keyword evidence="5 6" id="KW-0067">ATP-binding</keyword>
<feature type="compositionally biased region" description="Polar residues" evidence="7">
    <location>
        <begin position="875"/>
        <end position="905"/>
    </location>
</feature>
<dbReference type="CDD" id="cd00014">
    <property type="entry name" value="CH_SF"/>
    <property type="match status" value="1"/>
</dbReference>
<evidence type="ECO:0000256" key="7">
    <source>
        <dbReference type="SAM" id="MobiDB-lite"/>
    </source>
</evidence>
<reference evidence="11 12" key="1">
    <citation type="journal article" date="2018" name="MBio">
        <title>Comparative Genomics Reveals the Core Gene Toolbox for the Fungus-Insect Symbiosis.</title>
        <authorList>
            <person name="Wang Y."/>
            <person name="Stata M."/>
            <person name="Wang W."/>
            <person name="Stajich J.E."/>
            <person name="White M.M."/>
            <person name="Moncalvo J.M."/>
        </authorList>
    </citation>
    <scope>NUCLEOTIDE SEQUENCE [LARGE SCALE GENOMIC DNA]</scope>
    <source>
        <strain evidence="11 12">AUS-126-30</strain>
    </source>
</reference>
<dbReference type="InterPro" id="IPR036872">
    <property type="entry name" value="CH_dom_sf"/>
</dbReference>
<accession>A0A2U1J471</accession>
<comment type="caution">
    <text evidence="11">The sequence shown here is derived from an EMBL/GenBank/DDBJ whole genome shotgun (WGS) entry which is preliminary data.</text>
</comment>
<sequence>MDILNFPKTPETQYNDFYLLFKKILNVDLHDNNVQENLHDGILLCNLINIIQPGMISKINKKRSPFFMLENIQLFLQASKNLGLKDTELFSPSDLYDDRNIDKVAFTLKKLLDKLVPPKNPEFNDKKTTKDIESHTVRLDNDIQDFSNFQEYLLKKKTSKNNPKVWSDTTSSSGDQTIGLSLESNITMSNFQSLLSRNSTYLLQTSKRLNSGNHQSDIKIDSQDKASRISVQKIFDLTTENDKSSLKTKNVNETYYNLDSTKVLRTRTFINSKTFREPNTNSEKLLSNQNSLNSKKGTFEKTLKNTCTKSSNTELFNYSDQKHNENQSTDLLQTSYFAYNQTETKISNLNDSKSTIPMETTETDTHQFNTTNAISDKPPKKIIESHLIKEDQKCVYDETSKRLTVNQNGSRKTVQYQIGNCVGKGQFGSVYRALNLENGQMVAIKKIPFNKHNSDKLDEIMHEVNLLKSLSNPRIVCYHDFVLTDDNLFLIMEYVENGSLAATLKSFGVFPEKLVLAYILKILEGLIYLHSSNVVHCDLKAANILTTKQGNTKLADFGVSLNLGLHVSYDESFIVAGTPCWMSPEIIKLEGPTTASDIWSLGCTIIELLTGKPPYADMVSMAALYHIVEDEHPPLPENLSENLKSFLLACFEKEPKKRPTAIQLMEHPCQQISKEIKRNRNADSKENINLLFLRATNEMRDPKEAINMKHKTRSTSNPKNNGSKNNSKPKKRLSINNYHNNNFTHPLSSSESTSSSVYSQPEKKLEHTEAPVVSGPNLQPHNFRIIMAHKQDKMCANCKTVLDSFCVGCIVCKSAFHEQCRNKSTLCSPIVPSRVMIPPARKSSKRFRQKASKIFLKIGKNDNLDLNTIGEKYESQQSSERNSHNNISQNENTKNVLESSSISRDTSIENINSEYDNSFKHSIQNKMKSNSNSESSNTDISLVENKLVELKIKHDSSSDISQTTMKYEENSLSDKNKVYSTLTTSGKYSETSLSSTEANGRGSVITLSDTKPICNVNNSSVLGLSFRPKPLPKTPIKKSSSHSNISHSNIPNNINYKDVKPLSNNIPIKNKPNEKNLLDNKTKNRTTSTPINPPRLRSRPISAINYGFHFRQATNKGQNQISKPLNDKETLHSGTNHNKNRNSFVVLGGKSMKPITTNYLVRKNPSVNQIHQKSNRSFSLSTDLYRNITPSELKVDVLHSDIVFDSEIIFSPDSIIPASFEKHMNKLDSNSRAARKIKSNPMLVKSKGSNCSLM</sequence>
<dbReference type="InterPro" id="IPR001245">
    <property type="entry name" value="Ser-Thr/Tyr_kinase_cat_dom"/>
</dbReference>
<dbReference type="PRINTS" id="PR00109">
    <property type="entry name" value="TYRKINASE"/>
</dbReference>
<dbReference type="InterPro" id="IPR003096">
    <property type="entry name" value="SM22_calponin"/>
</dbReference>
<feature type="compositionally biased region" description="Basic and acidic residues" evidence="7">
    <location>
        <begin position="1071"/>
        <end position="1082"/>
    </location>
</feature>
<dbReference type="PROSITE" id="PS50011">
    <property type="entry name" value="PROTEIN_KINASE_DOM"/>
    <property type="match status" value="1"/>
</dbReference>
<feature type="compositionally biased region" description="Polar residues" evidence="7">
    <location>
        <begin position="734"/>
        <end position="747"/>
    </location>
</feature>
<dbReference type="InterPro" id="IPR000719">
    <property type="entry name" value="Prot_kinase_dom"/>
</dbReference>
<dbReference type="Pfam" id="PF00307">
    <property type="entry name" value="CH"/>
    <property type="match status" value="1"/>
</dbReference>
<dbReference type="InterPro" id="IPR008271">
    <property type="entry name" value="Ser/Thr_kinase_AS"/>
</dbReference>
<dbReference type="GO" id="GO:0005737">
    <property type="term" value="C:cytoplasm"/>
    <property type="evidence" value="ECO:0007669"/>
    <property type="project" value="TreeGrafter"/>
</dbReference>
<dbReference type="InterPro" id="IPR017441">
    <property type="entry name" value="Protein_kinase_ATP_BS"/>
</dbReference>
<keyword evidence="12" id="KW-1185">Reference proteome</keyword>
<gene>
    <name evidence="11" type="ORF">BB558_004072</name>
</gene>
<dbReference type="InterPro" id="IPR011009">
    <property type="entry name" value="Kinase-like_dom_sf"/>
</dbReference>
<dbReference type="PANTHER" id="PTHR48016:SF4">
    <property type="entry name" value="PROTEIN KINASE DOMAIN-CONTAINING PROTEIN"/>
    <property type="match status" value="1"/>
</dbReference>
<dbReference type="Pfam" id="PF00069">
    <property type="entry name" value="Pkinase"/>
    <property type="match status" value="1"/>
</dbReference>
<dbReference type="GO" id="GO:0004709">
    <property type="term" value="F:MAP kinase kinase kinase activity"/>
    <property type="evidence" value="ECO:0007669"/>
    <property type="project" value="TreeGrafter"/>
</dbReference>
<evidence type="ECO:0000256" key="4">
    <source>
        <dbReference type="ARBA" id="ARBA00022777"/>
    </source>
</evidence>
<dbReference type="PROSITE" id="PS00479">
    <property type="entry name" value="ZF_DAG_PE_1"/>
    <property type="match status" value="1"/>
</dbReference>
<name>A0A2U1J471_SMIAN</name>
<keyword evidence="1" id="KW-0723">Serine/threonine-protein kinase</keyword>
<proteinExistence type="predicted"/>
<dbReference type="Gene3D" id="1.10.510.10">
    <property type="entry name" value="Transferase(Phosphotransferase) domain 1"/>
    <property type="match status" value="1"/>
</dbReference>
<feature type="compositionally biased region" description="Low complexity" evidence="7">
    <location>
        <begin position="748"/>
        <end position="759"/>
    </location>
</feature>
<feature type="domain" description="Calponin-homology (CH)" evidence="9">
    <location>
        <begin position="11"/>
        <end position="115"/>
    </location>
</feature>
<feature type="region of interest" description="Disordered" evidence="7">
    <location>
        <begin position="1034"/>
        <end position="1098"/>
    </location>
</feature>
<dbReference type="PROSITE" id="PS00108">
    <property type="entry name" value="PROTEIN_KINASE_ST"/>
    <property type="match status" value="1"/>
</dbReference>
<evidence type="ECO:0000256" key="1">
    <source>
        <dbReference type="ARBA" id="ARBA00022527"/>
    </source>
</evidence>
<evidence type="ECO:0000313" key="12">
    <source>
        <dbReference type="Proteomes" id="UP000245591"/>
    </source>
</evidence>
<evidence type="ECO:0008006" key="13">
    <source>
        <dbReference type="Google" id="ProtNLM"/>
    </source>
</evidence>
<dbReference type="SMART" id="SM00220">
    <property type="entry name" value="S_TKc"/>
    <property type="match status" value="1"/>
</dbReference>
<keyword evidence="4" id="KW-0418">Kinase</keyword>
<evidence type="ECO:0000256" key="3">
    <source>
        <dbReference type="ARBA" id="ARBA00022741"/>
    </source>
</evidence>
<dbReference type="EMBL" id="MBFU01000379">
    <property type="protein sequence ID" value="PVZ99895.1"/>
    <property type="molecule type" value="Genomic_DNA"/>
</dbReference>
<dbReference type="AlphaFoldDB" id="A0A2U1J471"/>
<dbReference type="InterPro" id="IPR050538">
    <property type="entry name" value="MAP_kinase_kinase_kinase"/>
</dbReference>
<evidence type="ECO:0000259" key="10">
    <source>
        <dbReference type="PROSITE" id="PS50081"/>
    </source>
</evidence>
<dbReference type="InterPro" id="IPR001715">
    <property type="entry name" value="CH_dom"/>
</dbReference>
<feature type="binding site" evidence="6">
    <location>
        <position position="446"/>
    </location>
    <ligand>
        <name>ATP</name>
        <dbReference type="ChEBI" id="CHEBI:30616"/>
    </ligand>
</feature>
<dbReference type="PROSITE" id="PS00107">
    <property type="entry name" value="PROTEIN_KINASE_ATP"/>
    <property type="match status" value="1"/>
</dbReference>
<keyword evidence="3 6" id="KW-0547">Nucleotide-binding</keyword>
<feature type="compositionally biased region" description="Low complexity" evidence="7">
    <location>
        <begin position="716"/>
        <end position="726"/>
    </location>
</feature>
<evidence type="ECO:0000259" key="8">
    <source>
        <dbReference type="PROSITE" id="PS50011"/>
    </source>
</evidence>